<dbReference type="UniPathway" id="UPA00056">
    <property type="reaction ID" value="UER00093"/>
</dbReference>
<dbReference type="PANTHER" id="PTHR32125">
    <property type="entry name" value="2-C-METHYL-D-ERYTHRITOL 4-PHOSPHATE CYTIDYLYLTRANSFERASE, CHLOROPLASTIC"/>
    <property type="match status" value="1"/>
</dbReference>
<dbReference type="EC" id="2.7.7.60" evidence="4"/>
<evidence type="ECO:0000256" key="1">
    <source>
        <dbReference type="ARBA" id="ARBA00001282"/>
    </source>
</evidence>
<keyword evidence="10" id="KW-1185">Reference proteome</keyword>
<gene>
    <name evidence="9" type="ORF">SD72_07320</name>
</gene>
<dbReference type="GO" id="GO:0050518">
    <property type="term" value="F:2-C-methyl-D-erythritol 4-phosphate cytidylyltransferase activity"/>
    <property type="evidence" value="ECO:0007669"/>
    <property type="project" value="UniProtKB-EC"/>
</dbReference>
<comment type="pathway">
    <text evidence="2">Isoprenoid biosynthesis; isopentenyl diphosphate biosynthesis via DXP pathway; isopentenyl diphosphate from 1-deoxy-D-xylulose 5-phosphate: step 2/6.</text>
</comment>
<evidence type="ECO:0000256" key="5">
    <source>
        <dbReference type="ARBA" id="ARBA00019056"/>
    </source>
</evidence>
<keyword evidence="6" id="KW-0808">Transferase</keyword>
<dbReference type="EMBL" id="JXSQ01000007">
    <property type="protein sequence ID" value="KIP52796.1"/>
    <property type="molecule type" value="Genomic_DNA"/>
</dbReference>
<dbReference type="Proteomes" id="UP000032120">
    <property type="component" value="Unassembled WGS sequence"/>
</dbReference>
<dbReference type="SUPFAM" id="SSF53448">
    <property type="entry name" value="Nucleotide-diphospho-sugar transferases"/>
    <property type="match status" value="1"/>
</dbReference>
<evidence type="ECO:0000256" key="3">
    <source>
        <dbReference type="ARBA" id="ARBA00009789"/>
    </source>
</evidence>
<evidence type="ECO:0000313" key="10">
    <source>
        <dbReference type="Proteomes" id="UP000032120"/>
    </source>
</evidence>
<evidence type="ECO:0000256" key="4">
    <source>
        <dbReference type="ARBA" id="ARBA00012526"/>
    </source>
</evidence>
<dbReference type="InterPro" id="IPR029044">
    <property type="entry name" value="Nucleotide-diphossugar_trans"/>
</dbReference>
<evidence type="ECO:0000256" key="2">
    <source>
        <dbReference type="ARBA" id="ARBA00004787"/>
    </source>
</evidence>
<evidence type="ECO:0000256" key="8">
    <source>
        <dbReference type="ARBA" id="ARBA00023229"/>
    </source>
</evidence>
<dbReference type="InterPro" id="IPR034683">
    <property type="entry name" value="IspD/TarI"/>
</dbReference>
<keyword evidence="7" id="KW-0548">Nucleotidyltransferase</keyword>
<dbReference type="FunFam" id="3.90.550.10:FF:000003">
    <property type="entry name" value="2-C-methyl-D-erythritol 4-phosphate cytidylyltransferase"/>
    <property type="match status" value="1"/>
</dbReference>
<dbReference type="Pfam" id="PF01128">
    <property type="entry name" value="IspD"/>
    <property type="match status" value="1"/>
</dbReference>
<name>A0A0D0HYW7_9MICO</name>
<protein>
    <recommendedName>
        <fullName evidence="5">2-C-methyl-D-erythritol 4-phosphate cytidylyltransferase</fullName>
        <ecNumber evidence="4">2.7.7.60</ecNumber>
    </recommendedName>
</protein>
<dbReference type="InterPro" id="IPR018294">
    <property type="entry name" value="ISPD_synthase_CS"/>
</dbReference>
<dbReference type="NCBIfam" id="TIGR00453">
    <property type="entry name" value="ispD"/>
    <property type="match status" value="1"/>
</dbReference>
<evidence type="ECO:0000256" key="7">
    <source>
        <dbReference type="ARBA" id="ARBA00022695"/>
    </source>
</evidence>
<dbReference type="CDD" id="cd02516">
    <property type="entry name" value="CDP-ME_synthetase"/>
    <property type="match status" value="1"/>
</dbReference>
<proteinExistence type="inferred from homology"/>
<dbReference type="InterPro" id="IPR001228">
    <property type="entry name" value="IspD"/>
</dbReference>
<dbReference type="Gene3D" id="3.90.550.10">
    <property type="entry name" value="Spore Coat Polysaccharide Biosynthesis Protein SpsA, Chain A"/>
    <property type="match status" value="1"/>
</dbReference>
<sequence>MSTLGIVLVAAGRGERLGAGKPKAFVELQGSTLIEHCVSTITALPHGGHLVIVVPEALAAETLSLVSATVEPGSLWEISVTPGGRERHESVRFGIDALHDTANVVLVHDAARPLAPRTLFERVAAEVARTGDSVIPALPVADTLKRVGEGGIVHETVDRSPLVAVQTPQGFLREQLAAAHDRLGSAAPDSSENGPTDDAEVVQRAGGTVRVVAGDMLAHKLTVPGDLMLLEALLTTETGNSQ</sequence>
<reference evidence="9 10" key="1">
    <citation type="submission" date="2015-01" db="EMBL/GenBank/DDBJ databases">
        <title>Draft genome sequence of Leucobacter komagatae strain VKM ST2845.</title>
        <authorList>
            <person name="Karlyshev A.V."/>
            <person name="Kudryashova E.B."/>
        </authorList>
    </citation>
    <scope>NUCLEOTIDE SEQUENCE [LARGE SCALE GENOMIC DNA]</scope>
    <source>
        <strain evidence="9 10">VKM ST2845</strain>
    </source>
</reference>
<accession>A0A0D0HYW7</accession>
<comment type="similarity">
    <text evidence="3">Belongs to the IspD/TarI cytidylyltransferase family. IspD subfamily.</text>
</comment>
<evidence type="ECO:0000256" key="6">
    <source>
        <dbReference type="ARBA" id="ARBA00022679"/>
    </source>
</evidence>
<comment type="catalytic activity">
    <reaction evidence="1">
        <text>2-C-methyl-D-erythritol 4-phosphate + CTP + H(+) = 4-CDP-2-C-methyl-D-erythritol + diphosphate</text>
        <dbReference type="Rhea" id="RHEA:13429"/>
        <dbReference type="ChEBI" id="CHEBI:15378"/>
        <dbReference type="ChEBI" id="CHEBI:33019"/>
        <dbReference type="ChEBI" id="CHEBI:37563"/>
        <dbReference type="ChEBI" id="CHEBI:57823"/>
        <dbReference type="ChEBI" id="CHEBI:58262"/>
        <dbReference type="EC" id="2.7.7.60"/>
    </reaction>
</comment>
<dbReference type="AlphaFoldDB" id="A0A0D0HYW7"/>
<dbReference type="InterPro" id="IPR050088">
    <property type="entry name" value="IspD/TarI_cytidylyltransf_bact"/>
</dbReference>
<dbReference type="PANTHER" id="PTHR32125:SF4">
    <property type="entry name" value="2-C-METHYL-D-ERYTHRITOL 4-PHOSPHATE CYTIDYLYLTRANSFERASE, CHLOROPLASTIC"/>
    <property type="match status" value="1"/>
</dbReference>
<dbReference type="PROSITE" id="PS01295">
    <property type="entry name" value="ISPD"/>
    <property type="match status" value="1"/>
</dbReference>
<keyword evidence="8" id="KW-0414">Isoprene biosynthesis</keyword>
<comment type="caution">
    <text evidence="9">The sequence shown here is derived from an EMBL/GenBank/DDBJ whole genome shotgun (WGS) entry which is preliminary data.</text>
</comment>
<evidence type="ECO:0000313" key="9">
    <source>
        <dbReference type="EMBL" id="KIP52796.1"/>
    </source>
</evidence>
<organism evidence="9 10">
    <name type="scientific">Leucobacter komagatae</name>
    <dbReference type="NCBI Taxonomy" id="55969"/>
    <lineage>
        <taxon>Bacteria</taxon>
        <taxon>Bacillati</taxon>
        <taxon>Actinomycetota</taxon>
        <taxon>Actinomycetes</taxon>
        <taxon>Micrococcales</taxon>
        <taxon>Microbacteriaceae</taxon>
        <taxon>Leucobacter</taxon>
    </lineage>
</organism>
<dbReference type="GO" id="GO:0019288">
    <property type="term" value="P:isopentenyl diphosphate biosynthetic process, methylerythritol 4-phosphate pathway"/>
    <property type="evidence" value="ECO:0007669"/>
    <property type="project" value="UniProtKB-UniPathway"/>
</dbReference>